<gene>
    <name evidence="7 9" type="primary">pgl</name>
    <name evidence="9" type="ORF">K8352_08410</name>
</gene>
<evidence type="ECO:0000313" key="10">
    <source>
        <dbReference type="Proteomes" id="UP001200642"/>
    </source>
</evidence>
<evidence type="ECO:0000256" key="4">
    <source>
        <dbReference type="ARBA" id="ARBA00010662"/>
    </source>
</evidence>
<proteinExistence type="inferred from homology"/>
<dbReference type="AlphaFoldDB" id="A0AAE3JQZ4"/>
<dbReference type="EMBL" id="JAIRBC010000010">
    <property type="protein sequence ID" value="MCG2460768.1"/>
    <property type="molecule type" value="Genomic_DNA"/>
</dbReference>
<comment type="function">
    <text evidence="2 7">Hydrolysis of 6-phosphogluconolactone to 6-phosphogluconate.</text>
</comment>
<dbReference type="InterPro" id="IPR039104">
    <property type="entry name" value="6PGL"/>
</dbReference>
<dbReference type="NCBIfam" id="TIGR01198">
    <property type="entry name" value="pgl"/>
    <property type="match status" value="1"/>
</dbReference>
<dbReference type="GO" id="GO:0006098">
    <property type="term" value="P:pentose-phosphate shunt"/>
    <property type="evidence" value="ECO:0007669"/>
    <property type="project" value="InterPro"/>
</dbReference>
<dbReference type="EC" id="3.1.1.31" evidence="5 7"/>
<evidence type="ECO:0000256" key="3">
    <source>
        <dbReference type="ARBA" id="ARBA00004961"/>
    </source>
</evidence>
<dbReference type="Proteomes" id="UP001200642">
    <property type="component" value="Unassembled WGS sequence"/>
</dbReference>
<comment type="caution">
    <text evidence="9">The sequence shown here is derived from an EMBL/GenBank/DDBJ whole genome shotgun (WGS) entry which is preliminary data.</text>
</comment>
<dbReference type="RefSeq" id="WP_317901917.1">
    <property type="nucleotide sequence ID" value="NZ_JAIRBC010000010.1"/>
</dbReference>
<dbReference type="SUPFAM" id="SSF100950">
    <property type="entry name" value="NagB/RpiA/CoA transferase-like"/>
    <property type="match status" value="1"/>
</dbReference>
<evidence type="ECO:0000256" key="2">
    <source>
        <dbReference type="ARBA" id="ARBA00002681"/>
    </source>
</evidence>
<keyword evidence="10" id="KW-1185">Reference proteome</keyword>
<protein>
    <recommendedName>
        <fullName evidence="6 7">6-phosphogluconolactonase</fullName>
        <shortName evidence="7">6PGL</shortName>
        <ecNumber evidence="5 7">3.1.1.31</ecNumber>
    </recommendedName>
</protein>
<dbReference type="CDD" id="cd01400">
    <property type="entry name" value="6PGL"/>
    <property type="match status" value="1"/>
</dbReference>
<evidence type="ECO:0000256" key="5">
    <source>
        <dbReference type="ARBA" id="ARBA00013198"/>
    </source>
</evidence>
<dbReference type="PANTHER" id="PTHR11054:SF0">
    <property type="entry name" value="6-PHOSPHOGLUCONOLACTONASE"/>
    <property type="match status" value="1"/>
</dbReference>
<evidence type="ECO:0000259" key="8">
    <source>
        <dbReference type="Pfam" id="PF01182"/>
    </source>
</evidence>
<dbReference type="Gene3D" id="3.40.50.1360">
    <property type="match status" value="1"/>
</dbReference>
<dbReference type="GO" id="GO:0005975">
    <property type="term" value="P:carbohydrate metabolic process"/>
    <property type="evidence" value="ECO:0007669"/>
    <property type="project" value="UniProtKB-UniRule"/>
</dbReference>
<dbReference type="InterPro" id="IPR005900">
    <property type="entry name" value="6-phosphogluconolactonase_DevB"/>
</dbReference>
<name>A0AAE3JQZ4_9FLAO</name>
<dbReference type="PANTHER" id="PTHR11054">
    <property type="entry name" value="6-PHOSPHOGLUCONOLACTONASE"/>
    <property type="match status" value="1"/>
</dbReference>
<feature type="domain" description="Glucosamine/galactosamine-6-phosphate isomerase" evidence="8">
    <location>
        <begin position="11"/>
        <end position="226"/>
    </location>
</feature>
<dbReference type="InterPro" id="IPR037171">
    <property type="entry name" value="NagB/RpiA_transferase-like"/>
</dbReference>
<dbReference type="Pfam" id="PF01182">
    <property type="entry name" value="Glucosamine_iso"/>
    <property type="match status" value="1"/>
</dbReference>
<evidence type="ECO:0000256" key="7">
    <source>
        <dbReference type="RuleBase" id="RU365095"/>
    </source>
</evidence>
<keyword evidence="7 9" id="KW-0378">Hydrolase</keyword>
<organism evidence="9 10">
    <name type="scientific">Cerina litoralis</name>
    <dbReference type="NCBI Taxonomy" id="2874477"/>
    <lineage>
        <taxon>Bacteria</taxon>
        <taxon>Pseudomonadati</taxon>
        <taxon>Bacteroidota</taxon>
        <taxon>Flavobacteriia</taxon>
        <taxon>Flavobacteriales</taxon>
        <taxon>Flavobacteriaceae</taxon>
        <taxon>Cerina</taxon>
    </lineage>
</organism>
<comment type="catalytic activity">
    <reaction evidence="1 7">
        <text>6-phospho-D-glucono-1,5-lactone + H2O = 6-phospho-D-gluconate + H(+)</text>
        <dbReference type="Rhea" id="RHEA:12556"/>
        <dbReference type="ChEBI" id="CHEBI:15377"/>
        <dbReference type="ChEBI" id="CHEBI:15378"/>
        <dbReference type="ChEBI" id="CHEBI:57955"/>
        <dbReference type="ChEBI" id="CHEBI:58759"/>
        <dbReference type="EC" id="3.1.1.31"/>
    </reaction>
</comment>
<reference evidence="9" key="1">
    <citation type="submission" date="2023-02" db="EMBL/GenBank/DDBJ databases">
        <title>Genome of Flavobacteriaceae gen. nov. sp. strain F89.</title>
        <authorList>
            <person name="Wang Y."/>
        </authorList>
    </citation>
    <scope>NUCLEOTIDE SEQUENCE</scope>
    <source>
        <strain evidence="9">F89</strain>
    </source>
</reference>
<evidence type="ECO:0000256" key="1">
    <source>
        <dbReference type="ARBA" id="ARBA00000832"/>
    </source>
</evidence>
<accession>A0AAE3JQZ4</accession>
<evidence type="ECO:0000256" key="6">
    <source>
        <dbReference type="ARBA" id="ARBA00020337"/>
    </source>
</evidence>
<evidence type="ECO:0000313" key="9">
    <source>
        <dbReference type="EMBL" id="MCG2460768.1"/>
    </source>
</evidence>
<comment type="similarity">
    <text evidence="4 7">Belongs to the glucosamine/galactosamine-6-phosphate isomerase family. 6-phosphogluconolactonase subfamily.</text>
</comment>
<comment type="pathway">
    <text evidence="3 7">Carbohydrate degradation; pentose phosphate pathway; D-ribulose 5-phosphate from D-glucose 6-phosphate (oxidative stage): step 2/3.</text>
</comment>
<dbReference type="GO" id="GO:0017057">
    <property type="term" value="F:6-phosphogluconolactonase activity"/>
    <property type="evidence" value="ECO:0007669"/>
    <property type="project" value="UniProtKB-UniRule"/>
</dbReference>
<sequence length="236" mass="26233">MKLNISESKLDVAQNFAKYLQGLVANRSEVHIALSGGSTPKIVFDELATEYHDSINWDRVHLYWGDERCVPPNDSESNYKMTVDHLLSKIDIPEGNVHRIYGENLPKEEAIRYSEVLESRLPHFDGVPQFDLVILGMGDDGHTASVFPYNIHLWDSGNLCEVAVHPDSGQKRITITGKVINNAKKVAFLVTGVGKMEKVREIVNRKGNFGSYPAALVDPKSGDLDWFLDGAAARGL</sequence>
<dbReference type="InterPro" id="IPR006148">
    <property type="entry name" value="Glc/Gal-6P_isomerase"/>
</dbReference>